<accession>A0A9Q0MG22</accession>
<comment type="caution">
    <text evidence="2">The sequence shown here is derived from an EMBL/GenBank/DDBJ whole genome shotgun (WGS) entry which is preliminary data.</text>
</comment>
<dbReference type="Proteomes" id="UP001142055">
    <property type="component" value="Chromosome 1"/>
</dbReference>
<dbReference type="AlphaFoldDB" id="A0A9Q0MG22"/>
<reference evidence="2" key="1">
    <citation type="submission" date="2022-12" db="EMBL/GenBank/DDBJ databases">
        <title>Genome assemblies of Blomia tropicalis.</title>
        <authorList>
            <person name="Cui Y."/>
        </authorList>
    </citation>
    <scope>NUCLEOTIDE SEQUENCE</scope>
    <source>
        <tissue evidence="2">Adult mites</tissue>
    </source>
</reference>
<protein>
    <submittedName>
        <fullName evidence="2">Uncharacterized protein</fullName>
    </submittedName>
</protein>
<feature type="non-terminal residue" evidence="2">
    <location>
        <position position="71"/>
    </location>
</feature>
<keyword evidence="3" id="KW-1185">Reference proteome</keyword>
<evidence type="ECO:0000256" key="1">
    <source>
        <dbReference type="SAM" id="MobiDB-lite"/>
    </source>
</evidence>
<feature type="compositionally biased region" description="Polar residues" evidence="1">
    <location>
        <begin position="35"/>
        <end position="46"/>
    </location>
</feature>
<organism evidence="2 3">
    <name type="scientific">Blomia tropicalis</name>
    <name type="common">Mite</name>
    <dbReference type="NCBI Taxonomy" id="40697"/>
    <lineage>
        <taxon>Eukaryota</taxon>
        <taxon>Metazoa</taxon>
        <taxon>Ecdysozoa</taxon>
        <taxon>Arthropoda</taxon>
        <taxon>Chelicerata</taxon>
        <taxon>Arachnida</taxon>
        <taxon>Acari</taxon>
        <taxon>Acariformes</taxon>
        <taxon>Sarcoptiformes</taxon>
        <taxon>Astigmata</taxon>
        <taxon>Glycyphagoidea</taxon>
        <taxon>Echimyopodidae</taxon>
        <taxon>Blomia</taxon>
    </lineage>
</organism>
<feature type="compositionally biased region" description="Basic residues" evidence="1">
    <location>
        <begin position="8"/>
        <end position="23"/>
    </location>
</feature>
<evidence type="ECO:0000313" key="2">
    <source>
        <dbReference type="EMBL" id="KAJ6225211.1"/>
    </source>
</evidence>
<name>A0A9Q0MG22_BLOTA</name>
<proteinExistence type="predicted"/>
<evidence type="ECO:0000313" key="3">
    <source>
        <dbReference type="Proteomes" id="UP001142055"/>
    </source>
</evidence>
<sequence>MMDDHHNNIIRRRRRRRKRHKISPKPQIKEHQRDQPQQSKVKVRTRGTTSELYCFRTHMRDKLRGDKCVCV</sequence>
<feature type="region of interest" description="Disordered" evidence="1">
    <location>
        <begin position="1"/>
        <end position="46"/>
    </location>
</feature>
<dbReference type="EMBL" id="JAPWDV010000001">
    <property type="protein sequence ID" value="KAJ6225211.1"/>
    <property type="molecule type" value="Genomic_DNA"/>
</dbReference>
<gene>
    <name evidence="2" type="ORF">RDWZM_003756</name>
</gene>